<dbReference type="PANTHER" id="PTHR43736:SF1">
    <property type="entry name" value="DIHYDRONEOPTERIN TRIPHOSPHATE DIPHOSPHATASE"/>
    <property type="match status" value="1"/>
</dbReference>
<evidence type="ECO:0000259" key="4">
    <source>
        <dbReference type="PROSITE" id="PS51462"/>
    </source>
</evidence>
<dbReference type="PRINTS" id="PR00502">
    <property type="entry name" value="NUDIXFAMILY"/>
</dbReference>
<accession>A0AAW4X0I0</accession>
<evidence type="ECO:0000256" key="1">
    <source>
        <dbReference type="ARBA" id="ARBA00005582"/>
    </source>
</evidence>
<comment type="caution">
    <text evidence="5">The sequence shown here is derived from an EMBL/GenBank/DDBJ whole genome shotgun (WGS) entry which is preliminary data.</text>
</comment>
<dbReference type="Pfam" id="PF00293">
    <property type="entry name" value="NUDIX"/>
    <property type="match status" value="1"/>
</dbReference>
<organism evidence="5 6">
    <name type="scientific">Halanaerobium polyolivorans</name>
    <dbReference type="NCBI Taxonomy" id="2886943"/>
    <lineage>
        <taxon>Bacteria</taxon>
        <taxon>Bacillati</taxon>
        <taxon>Bacillota</taxon>
        <taxon>Clostridia</taxon>
        <taxon>Halanaerobiales</taxon>
        <taxon>Halanaerobiaceae</taxon>
        <taxon>Halanaerobium</taxon>
    </lineage>
</organism>
<keyword evidence="6" id="KW-1185">Reference proteome</keyword>
<dbReference type="PROSITE" id="PS00893">
    <property type="entry name" value="NUDIX_BOX"/>
    <property type="match status" value="1"/>
</dbReference>
<dbReference type="Gene3D" id="3.90.79.10">
    <property type="entry name" value="Nucleoside Triphosphate Pyrophosphohydrolase"/>
    <property type="match status" value="1"/>
</dbReference>
<keyword evidence="2 3" id="KW-0378">Hydrolase</keyword>
<gene>
    <name evidence="5" type="ORF">LJ207_08205</name>
</gene>
<dbReference type="Proteomes" id="UP001199296">
    <property type="component" value="Unassembled WGS sequence"/>
</dbReference>
<dbReference type="InterPro" id="IPR020476">
    <property type="entry name" value="Nudix_hydrolase"/>
</dbReference>
<evidence type="ECO:0000256" key="3">
    <source>
        <dbReference type="RuleBase" id="RU003476"/>
    </source>
</evidence>
<dbReference type="EMBL" id="JAJFAT010000010">
    <property type="protein sequence ID" value="MCC3145303.1"/>
    <property type="molecule type" value="Genomic_DNA"/>
</dbReference>
<sequence>MQYPEVVVGAVILNPDDEVLICRSTKWNNKYIIPGGHIELGEGMEEALKREVKEETGLDVHSLELLSLKDSLQSKDLDKHFIFIDYLCRSDSYQVALNDEADIYEWVDLNEIEKYDLGQFVNSLLIELRDKNDPIHKTSIFYGY</sequence>
<evidence type="ECO:0000313" key="6">
    <source>
        <dbReference type="Proteomes" id="UP001199296"/>
    </source>
</evidence>
<reference evidence="5 6" key="1">
    <citation type="submission" date="2021-10" db="EMBL/GenBank/DDBJ databases">
        <authorList>
            <person name="Grouzdev D.S."/>
            <person name="Pantiukh K.S."/>
            <person name="Krutkina M.S."/>
        </authorList>
    </citation>
    <scope>NUCLEOTIDE SEQUENCE [LARGE SCALE GENOMIC DNA]</scope>
    <source>
        <strain evidence="5 6">Z-7514</strain>
    </source>
</reference>
<dbReference type="PROSITE" id="PS51462">
    <property type="entry name" value="NUDIX"/>
    <property type="match status" value="1"/>
</dbReference>
<comment type="similarity">
    <text evidence="1 3">Belongs to the Nudix hydrolase family.</text>
</comment>
<feature type="domain" description="Nudix hydrolase" evidence="4">
    <location>
        <begin position="3"/>
        <end position="130"/>
    </location>
</feature>
<evidence type="ECO:0000256" key="2">
    <source>
        <dbReference type="ARBA" id="ARBA00022801"/>
    </source>
</evidence>
<dbReference type="InterPro" id="IPR000086">
    <property type="entry name" value="NUDIX_hydrolase_dom"/>
</dbReference>
<dbReference type="PANTHER" id="PTHR43736">
    <property type="entry name" value="ADP-RIBOSE PYROPHOSPHATASE"/>
    <property type="match status" value="1"/>
</dbReference>
<name>A0AAW4X0I0_9FIRM</name>
<dbReference type="AlphaFoldDB" id="A0AAW4X0I0"/>
<dbReference type="InterPro" id="IPR020084">
    <property type="entry name" value="NUDIX_hydrolase_CS"/>
</dbReference>
<evidence type="ECO:0000313" key="5">
    <source>
        <dbReference type="EMBL" id="MCC3145303.1"/>
    </source>
</evidence>
<protein>
    <submittedName>
        <fullName evidence="5">NUDIX domain-containing protein</fullName>
    </submittedName>
</protein>
<proteinExistence type="inferred from homology"/>
<dbReference type="SUPFAM" id="SSF55811">
    <property type="entry name" value="Nudix"/>
    <property type="match status" value="1"/>
</dbReference>
<dbReference type="GO" id="GO:0016787">
    <property type="term" value="F:hydrolase activity"/>
    <property type="evidence" value="ECO:0007669"/>
    <property type="project" value="UniProtKB-KW"/>
</dbReference>
<dbReference type="InterPro" id="IPR015797">
    <property type="entry name" value="NUDIX_hydrolase-like_dom_sf"/>
</dbReference>
<dbReference type="RefSeq" id="WP_229345926.1">
    <property type="nucleotide sequence ID" value="NZ_JAJFAT010000010.1"/>
</dbReference>